<organism evidence="9 10">
    <name type="scientific">Candidatus Daviesbacteria bacterium RIFCSPHIGHO2_02_FULL_43_12</name>
    <dbReference type="NCBI Taxonomy" id="1797776"/>
    <lineage>
        <taxon>Bacteria</taxon>
        <taxon>Candidatus Daviesiibacteriota</taxon>
    </lineage>
</organism>
<evidence type="ECO:0000256" key="4">
    <source>
        <dbReference type="ARBA" id="ARBA00023172"/>
    </source>
</evidence>
<dbReference type="GO" id="GO:0009379">
    <property type="term" value="C:Holliday junction helicase complex"/>
    <property type="evidence" value="ECO:0007669"/>
    <property type="project" value="InterPro"/>
</dbReference>
<feature type="domain" description="DNA helicase Holliday junction RuvA type" evidence="7">
    <location>
        <begin position="1"/>
        <end position="61"/>
    </location>
</feature>
<keyword evidence="2 6" id="KW-0227">DNA damage</keyword>
<comment type="caution">
    <text evidence="6">Lacks conserved residue(s) required for the propagation of feature annotation.</text>
</comment>
<dbReference type="GO" id="GO:0048476">
    <property type="term" value="C:Holliday junction resolvase complex"/>
    <property type="evidence" value="ECO:0007669"/>
    <property type="project" value="UniProtKB-UniRule"/>
</dbReference>
<dbReference type="AlphaFoldDB" id="A0A1F5KKB7"/>
<dbReference type="InterPro" id="IPR011114">
    <property type="entry name" value="RuvA_C"/>
</dbReference>
<feature type="domain" description="Holliday junction DNA helicase RuvA C-terminal" evidence="8">
    <location>
        <begin position="145"/>
        <end position="188"/>
    </location>
</feature>
<evidence type="ECO:0000256" key="2">
    <source>
        <dbReference type="ARBA" id="ARBA00022763"/>
    </source>
</evidence>
<name>A0A1F5KKB7_9BACT</name>
<evidence type="ECO:0000313" key="9">
    <source>
        <dbReference type="EMBL" id="OGE41376.1"/>
    </source>
</evidence>
<dbReference type="GO" id="GO:0005524">
    <property type="term" value="F:ATP binding"/>
    <property type="evidence" value="ECO:0007669"/>
    <property type="project" value="InterPro"/>
</dbReference>
<dbReference type="Gene3D" id="2.40.50.140">
    <property type="entry name" value="Nucleic acid-binding proteins"/>
    <property type="match status" value="1"/>
</dbReference>
<dbReference type="SUPFAM" id="SSF50249">
    <property type="entry name" value="Nucleic acid-binding proteins"/>
    <property type="match status" value="1"/>
</dbReference>
<comment type="function">
    <text evidence="6">The RuvA-RuvB-RuvC complex processes Holliday junction (HJ) DNA during genetic recombination and DNA repair, while the RuvA-RuvB complex plays an important role in the rescue of blocked DNA replication forks via replication fork reversal (RFR). RuvA specifically binds to HJ cruciform DNA, conferring on it an open structure. The RuvB hexamer acts as an ATP-dependent pump, pulling dsDNA into and through the RuvAB complex. HJ branch migration allows RuvC to scan DNA until it finds its consensus sequence, where it cleaves and resolves the cruciform DNA.</text>
</comment>
<comment type="subunit">
    <text evidence="6">Homotetramer. Forms an RuvA(8)-RuvB(12)-Holliday junction (HJ) complex. HJ DNA is sandwiched between 2 RuvA tetramers; dsDNA enters through RuvA and exits via RuvB. An RuvB hexamer assembles on each DNA strand where it exits the tetramer. Each RuvB hexamer is contacted by two RuvA subunits (via domain III) on 2 adjacent RuvB subunits; this complex drives branch migration. In the full resolvosome a probable DNA-RuvA(4)-RuvB(12)-RuvC(2) complex forms which resolves the HJ.</text>
</comment>
<dbReference type="SUPFAM" id="SSF46929">
    <property type="entry name" value="DNA helicase RuvA subunit, C-terminal domain"/>
    <property type="match status" value="1"/>
</dbReference>
<dbReference type="Pfam" id="PF07499">
    <property type="entry name" value="RuvA_C"/>
    <property type="match status" value="1"/>
</dbReference>
<dbReference type="Pfam" id="PF01330">
    <property type="entry name" value="RuvA_N"/>
    <property type="match status" value="1"/>
</dbReference>
<dbReference type="GO" id="GO:0000400">
    <property type="term" value="F:four-way junction DNA binding"/>
    <property type="evidence" value="ECO:0007669"/>
    <property type="project" value="UniProtKB-UniRule"/>
</dbReference>
<dbReference type="NCBIfam" id="TIGR00084">
    <property type="entry name" value="ruvA"/>
    <property type="match status" value="1"/>
</dbReference>
<dbReference type="Pfam" id="PF14520">
    <property type="entry name" value="HHH_5"/>
    <property type="match status" value="1"/>
</dbReference>
<sequence length="189" mass="20671">MIGFLKGTIHTKYSDSILLFTGGVGYQVFLGPRALAGLNVSSPLELYIYSHIREDAFDLYGFKTAEELQTFRLLTSVSGIGSKTALLVIDQGAPRIQKAILNADVEFFTSIPRLGRKNAQKIIIELKNKVGSLKDLDLNSIGPETSELSEALLSMGYTKPELAKTLSKIPTEAVTLEQKVRAALRLLAK</sequence>
<dbReference type="Gene3D" id="1.10.8.10">
    <property type="entry name" value="DNA helicase RuvA subunit, C-terminal domain"/>
    <property type="match status" value="1"/>
</dbReference>
<accession>A0A1F5KKB7</accession>
<protein>
    <recommendedName>
        <fullName evidence="6">Holliday junction branch migration complex subunit RuvA</fullName>
    </recommendedName>
</protein>
<keyword evidence="1 6" id="KW-0963">Cytoplasm</keyword>
<dbReference type="Proteomes" id="UP000177328">
    <property type="component" value="Unassembled WGS sequence"/>
</dbReference>
<evidence type="ECO:0000259" key="7">
    <source>
        <dbReference type="Pfam" id="PF01330"/>
    </source>
</evidence>
<dbReference type="InterPro" id="IPR000085">
    <property type="entry name" value="RuvA"/>
</dbReference>
<gene>
    <name evidence="6" type="primary">ruvA</name>
    <name evidence="9" type="ORF">A3D25_02520</name>
</gene>
<keyword evidence="9" id="KW-0378">Hydrolase</keyword>
<comment type="domain">
    <text evidence="6">Has three domains with a flexible linker between the domains II and III and assumes an 'L' shape. Domain III is highly mobile and contacts RuvB.</text>
</comment>
<dbReference type="HAMAP" id="MF_00031">
    <property type="entry name" value="DNA_HJ_migration_RuvA"/>
    <property type="match status" value="1"/>
</dbReference>
<dbReference type="GO" id="GO:0009378">
    <property type="term" value="F:four-way junction helicase activity"/>
    <property type="evidence" value="ECO:0007669"/>
    <property type="project" value="InterPro"/>
</dbReference>
<feature type="region of interest" description="Domain II" evidence="6">
    <location>
        <begin position="64"/>
        <end position="141"/>
    </location>
</feature>
<evidence type="ECO:0000256" key="1">
    <source>
        <dbReference type="ARBA" id="ARBA00022490"/>
    </source>
</evidence>
<comment type="similarity">
    <text evidence="6">Belongs to the RuvA family.</text>
</comment>
<proteinExistence type="inferred from homology"/>
<keyword evidence="4 6" id="KW-0233">DNA recombination</keyword>
<dbReference type="CDD" id="cd14332">
    <property type="entry name" value="UBA_RuvA_C"/>
    <property type="match status" value="1"/>
</dbReference>
<evidence type="ECO:0000256" key="5">
    <source>
        <dbReference type="ARBA" id="ARBA00023204"/>
    </source>
</evidence>
<dbReference type="SUPFAM" id="SSF47781">
    <property type="entry name" value="RuvA domain 2-like"/>
    <property type="match status" value="1"/>
</dbReference>
<keyword evidence="3 6" id="KW-0238">DNA-binding</keyword>
<keyword evidence="9" id="KW-0347">Helicase</keyword>
<evidence type="ECO:0000313" key="10">
    <source>
        <dbReference type="Proteomes" id="UP000177328"/>
    </source>
</evidence>
<dbReference type="Gene3D" id="1.10.150.20">
    <property type="entry name" value="5' to 3' exonuclease, C-terminal subdomain"/>
    <property type="match status" value="1"/>
</dbReference>
<dbReference type="InterPro" id="IPR013849">
    <property type="entry name" value="DNA_helicase_Holl-junc_RuvA_I"/>
</dbReference>
<reference evidence="9 10" key="1">
    <citation type="journal article" date="2016" name="Nat. Commun.">
        <title>Thousands of microbial genomes shed light on interconnected biogeochemical processes in an aquifer system.</title>
        <authorList>
            <person name="Anantharaman K."/>
            <person name="Brown C.T."/>
            <person name="Hug L.A."/>
            <person name="Sharon I."/>
            <person name="Castelle C.J."/>
            <person name="Probst A.J."/>
            <person name="Thomas B.C."/>
            <person name="Singh A."/>
            <person name="Wilkins M.J."/>
            <person name="Karaoz U."/>
            <person name="Brodie E.L."/>
            <person name="Williams K.H."/>
            <person name="Hubbard S.S."/>
            <person name="Banfield J.F."/>
        </authorList>
    </citation>
    <scope>NUCLEOTIDE SEQUENCE [LARGE SCALE GENOMIC DNA]</scope>
</reference>
<keyword evidence="5 6" id="KW-0234">DNA repair</keyword>
<dbReference type="EMBL" id="MFDD01000002">
    <property type="protein sequence ID" value="OGE41376.1"/>
    <property type="molecule type" value="Genomic_DNA"/>
</dbReference>
<dbReference type="GO" id="GO:0006310">
    <property type="term" value="P:DNA recombination"/>
    <property type="evidence" value="ECO:0007669"/>
    <property type="project" value="UniProtKB-UniRule"/>
</dbReference>
<dbReference type="GO" id="GO:0006281">
    <property type="term" value="P:DNA repair"/>
    <property type="evidence" value="ECO:0007669"/>
    <property type="project" value="UniProtKB-UniRule"/>
</dbReference>
<dbReference type="InterPro" id="IPR010994">
    <property type="entry name" value="RuvA_2-like"/>
</dbReference>
<keyword evidence="9" id="KW-0547">Nucleotide-binding</keyword>
<evidence type="ECO:0000256" key="3">
    <source>
        <dbReference type="ARBA" id="ARBA00023125"/>
    </source>
</evidence>
<evidence type="ECO:0000259" key="8">
    <source>
        <dbReference type="Pfam" id="PF07499"/>
    </source>
</evidence>
<dbReference type="InterPro" id="IPR036267">
    <property type="entry name" value="RuvA_C_sf"/>
</dbReference>
<dbReference type="GO" id="GO:0005737">
    <property type="term" value="C:cytoplasm"/>
    <property type="evidence" value="ECO:0007669"/>
    <property type="project" value="UniProtKB-SubCell"/>
</dbReference>
<dbReference type="InterPro" id="IPR012340">
    <property type="entry name" value="NA-bd_OB-fold"/>
</dbReference>
<evidence type="ECO:0000256" key="6">
    <source>
        <dbReference type="HAMAP-Rule" id="MF_00031"/>
    </source>
</evidence>
<comment type="caution">
    <text evidence="9">The sequence shown here is derived from an EMBL/GenBank/DDBJ whole genome shotgun (WGS) entry which is preliminary data.</text>
</comment>
<feature type="region of interest" description="Domain III" evidence="6">
    <location>
        <begin position="146"/>
        <end position="189"/>
    </location>
</feature>
<keyword evidence="9" id="KW-0067">ATP-binding</keyword>
<comment type="subcellular location">
    <subcellularLocation>
        <location evidence="6">Cytoplasm</location>
    </subcellularLocation>
</comment>